<dbReference type="OrthoDB" id="9764961at2"/>
<dbReference type="SUPFAM" id="SSF53335">
    <property type="entry name" value="S-adenosyl-L-methionine-dependent methyltransferases"/>
    <property type="match status" value="1"/>
</dbReference>
<sequence>MTEHYFSQQPHSKSSPKTWSYTLRNKEYTFTSDLGVFSKNEVDYGSRILIKSFTEPDVEGDLLDLGCGYGPIGISLAGSYPDRNICMVDVNERAVALARKNAKENNLDMVEVIQSDGFSNIKDRSFAAVITNPPIRAGKRVVHGMFEGAKDALVPNGELWVVIQKKQGAPSAKEKLEDFFGEVDVVLRDKGYYVLKAKNV</sequence>
<evidence type="ECO:0000259" key="3">
    <source>
        <dbReference type="Pfam" id="PF05175"/>
    </source>
</evidence>
<evidence type="ECO:0000313" key="4">
    <source>
        <dbReference type="EMBL" id="RLL40763.1"/>
    </source>
</evidence>
<dbReference type="Gene3D" id="3.40.50.150">
    <property type="entry name" value="Vaccinia Virus protein VP39"/>
    <property type="match status" value="1"/>
</dbReference>
<organism evidence="4 5">
    <name type="scientific">Oceanobacillus piezotolerans</name>
    <dbReference type="NCBI Taxonomy" id="2448030"/>
    <lineage>
        <taxon>Bacteria</taxon>
        <taxon>Bacillati</taxon>
        <taxon>Bacillota</taxon>
        <taxon>Bacilli</taxon>
        <taxon>Bacillales</taxon>
        <taxon>Bacillaceae</taxon>
        <taxon>Oceanobacillus</taxon>
    </lineage>
</organism>
<dbReference type="EMBL" id="RCHR01000010">
    <property type="protein sequence ID" value="RLL40763.1"/>
    <property type="molecule type" value="Genomic_DNA"/>
</dbReference>
<dbReference type="GO" id="GO:0032259">
    <property type="term" value="P:methylation"/>
    <property type="evidence" value="ECO:0007669"/>
    <property type="project" value="UniProtKB-KW"/>
</dbReference>
<reference evidence="4 5" key="1">
    <citation type="submission" date="2018-10" db="EMBL/GenBank/DDBJ databases">
        <title>Oceanobacillus sp. YLB-02 draft genome.</title>
        <authorList>
            <person name="Yu L."/>
        </authorList>
    </citation>
    <scope>NUCLEOTIDE SEQUENCE [LARGE SCALE GENOMIC DNA]</scope>
    <source>
        <strain evidence="4 5">YLB-02</strain>
    </source>
</reference>
<dbReference type="GO" id="GO:0008757">
    <property type="term" value="F:S-adenosylmethionine-dependent methyltransferase activity"/>
    <property type="evidence" value="ECO:0007669"/>
    <property type="project" value="InterPro"/>
</dbReference>
<protein>
    <submittedName>
        <fullName evidence="4">Class I SAM-dependent methyltransferase</fullName>
    </submittedName>
</protein>
<proteinExistence type="predicted"/>
<dbReference type="Pfam" id="PF05175">
    <property type="entry name" value="MTS"/>
    <property type="match status" value="1"/>
</dbReference>
<keyword evidence="5" id="KW-1185">Reference proteome</keyword>
<evidence type="ECO:0000313" key="5">
    <source>
        <dbReference type="Proteomes" id="UP000270219"/>
    </source>
</evidence>
<dbReference type="PANTHER" id="PTHR47816:SF4">
    <property type="entry name" value="RIBOSOMAL RNA SMALL SUBUNIT METHYLTRANSFERASE C"/>
    <property type="match status" value="1"/>
</dbReference>
<accession>A0A498D4U0</accession>
<evidence type="ECO:0000256" key="2">
    <source>
        <dbReference type="ARBA" id="ARBA00022679"/>
    </source>
</evidence>
<name>A0A498D4U0_9BACI</name>
<evidence type="ECO:0000256" key="1">
    <source>
        <dbReference type="ARBA" id="ARBA00022603"/>
    </source>
</evidence>
<feature type="domain" description="Methyltransferase small" evidence="3">
    <location>
        <begin position="27"/>
        <end position="196"/>
    </location>
</feature>
<keyword evidence="1 4" id="KW-0489">Methyltransferase</keyword>
<dbReference type="InterPro" id="IPR029063">
    <property type="entry name" value="SAM-dependent_MTases_sf"/>
</dbReference>
<dbReference type="RefSeq" id="WP_121524899.1">
    <property type="nucleotide sequence ID" value="NZ_RCHR01000010.1"/>
</dbReference>
<keyword evidence="2 4" id="KW-0808">Transferase</keyword>
<dbReference type="Proteomes" id="UP000270219">
    <property type="component" value="Unassembled WGS sequence"/>
</dbReference>
<dbReference type="AlphaFoldDB" id="A0A498D4U0"/>
<dbReference type="InterPro" id="IPR007848">
    <property type="entry name" value="Small_mtfrase_dom"/>
</dbReference>
<dbReference type="InterPro" id="IPR046977">
    <property type="entry name" value="RsmC/RlmG"/>
</dbReference>
<comment type="caution">
    <text evidence="4">The sequence shown here is derived from an EMBL/GenBank/DDBJ whole genome shotgun (WGS) entry which is preliminary data.</text>
</comment>
<dbReference type="CDD" id="cd02440">
    <property type="entry name" value="AdoMet_MTases"/>
    <property type="match status" value="1"/>
</dbReference>
<dbReference type="PANTHER" id="PTHR47816">
    <property type="entry name" value="RIBOSOMAL RNA SMALL SUBUNIT METHYLTRANSFERASE C"/>
    <property type="match status" value="1"/>
</dbReference>
<gene>
    <name evidence="4" type="ORF">D8M04_18530</name>
</gene>